<dbReference type="Pfam" id="PF02572">
    <property type="entry name" value="CobA_CobO_BtuR"/>
    <property type="match status" value="1"/>
</dbReference>
<dbReference type="PANTHER" id="PTHR46638">
    <property type="entry name" value="CORRINOID ADENOSYLTRANSFERASE"/>
    <property type="match status" value="1"/>
</dbReference>
<dbReference type="Gene3D" id="3.40.50.300">
    <property type="entry name" value="P-loop containing nucleotide triphosphate hydrolases"/>
    <property type="match status" value="1"/>
</dbReference>
<dbReference type="EMBL" id="VSSQ01027943">
    <property type="protein sequence ID" value="MPM77443.1"/>
    <property type="molecule type" value="Genomic_DNA"/>
</dbReference>
<accession>A0A645CKI8</accession>
<dbReference type="GO" id="GO:0009236">
    <property type="term" value="P:cobalamin biosynthetic process"/>
    <property type="evidence" value="ECO:0007669"/>
    <property type="project" value="InterPro"/>
</dbReference>
<evidence type="ECO:0000313" key="1">
    <source>
        <dbReference type="EMBL" id="MPM77443.1"/>
    </source>
</evidence>
<sequence>MLFTSFLKDDKSGELTVLRNVPGIDIIENPPEVKFFKSMTDDEKKWLKRVYSDRLEEFRNMQSGYDMVVLDEIIPAINNGLVSEEDIIYNINKLRGTIEYVLTGRNPSDKLLAMADYISEVKKIRHPFDKGIVARKMIEM</sequence>
<organism evidence="1">
    <name type="scientific">bioreactor metagenome</name>
    <dbReference type="NCBI Taxonomy" id="1076179"/>
    <lineage>
        <taxon>unclassified sequences</taxon>
        <taxon>metagenomes</taxon>
        <taxon>ecological metagenomes</taxon>
    </lineage>
</organism>
<evidence type="ECO:0008006" key="2">
    <source>
        <dbReference type="Google" id="ProtNLM"/>
    </source>
</evidence>
<dbReference type="AlphaFoldDB" id="A0A645CKI8"/>
<dbReference type="PANTHER" id="PTHR46638:SF1">
    <property type="entry name" value="CORRINOID ADENOSYLTRANSFERASE"/>
    <property type="match status" value="1"/>
</dbReference>
<comment type="caution">
    <text evidence="1">The sequence shown here is derived from an EMBL/GenBank/DDBJ whole genome shotgun (WGS) entry which is preliminary data.</text>
</comment>
<dbReference type="InterPro" id="IPR003724">
    <property type="entry name" value="CblAdoTrfase_CobA"/>
</dbReference>
<reference evidence="1" key="1">
    <citation type="submission" date="2019-08" db="EMBL/GenBank/DDBJ databases">
        <authorList>
            <person name="Kucharzyk K."/>
            <person name="Murdoch R.W."/>
            <person name="Higgins S."/>
            <person name="Loffler F."/>
        </authorList>
    </citation>
    <scope>NUCLEOTIDE SEQUENCE</scope>
</reference>
<dbReference type="SUPFAM" id="SSF52540">
    <property type="entry name" value="P-loop containing nucleoside triphosphate hydrolases"/>
    <property type="match status" value="1"/>
</dbReference>
<dbReference type="GO" id="GO:0005524">
    <property type="term" value="F:ATP binding"/>
    <property type="evidence" value="ECO:0007669"/>
    <property type="project" value="InterPro"/>
</dbReference>
<protein>
    <recommendedName>
        <fullName evidence="2">Cob(I)yrinic acid a,c-diamide adenosyltransferase</fullName>
    </recommendedName>
</protein>
<dbReference type="GO" id="GO:0008817">
    <property type="term" value="F:corrinoid adenosyltransferase activity"/>
    <property type="evidence" value="ECO:0007669"/>
    <property type="project" value="InterPro"/>
</dbReference>
<proteinExistence type="predicted"/>
<name>A0A645CKI8_9ZZZZ</name>
<dbReference type="InterPro" id="IPR027417">
    <property type="entry name" value="P-loop_NTPase"/>
</dbReference>
<gene>
    <name evidence="1" type="ORF">SDC9_124446</name>
</gene>